<evidence type="ECO:0000259" key="2">
    <source>
        <dbReference type="Pfam" id="PF07195"/>
    </source>
</evidence>
<dbReference type="RefSeq" id="WP_092451944.1">
    <property type="nucleotide sequence ID" value="NZ_FOJI01000004.1"/>
</dbReference>
<dbReference type="EMBL" id="FOJI01000004">
    <property type="protein sequence ID" value="SEW09024.1"/>
    <property type="molecule type" value="Genomic_DNA"/>
</dbReference>
<dbReference type="Pfam" id="PF07195">
    <property type="entry name" value="FliD_C"/>
    <property type="match status" value="1"/>
</dbReference>
<dbReference type="PANTHER" id="PTHR30288:SF0">
    <property type="entry name" value="FLAGELLAR HOOK-ASSOCIATED PROTEIN 2"/>
    <property type="match status" value="1"/>
</dbReference>
<name>A0A1I0P4R2_9FIRM</name>
<reference evidence="3 4" key="1">
    <citation type="submission" date="2016-10" db="EMBL/GenBank/DDBJ databases">
        <authorList>
            <person name="de Groot N.N."/>
        </authorList>
    </citation>
    <scope>NUCLEOTIDE SEQUENCE [LARGE SCALE GENOMIC DNA]</scope>
    <source>
        <strain evidence="3 4">DSM 9179</strain>
    </source>
</reference>
<evidence type="ECO:0000256" key="1">
    <source>
        <dbReference type="SAM" id="MobiDB-lite"/>
    </source>
</evidence>
<evidence type="ECO:0000313" key="4">
    <source>
        <dbReference type="Proteomes" id="UP000199701"/>
    </source>
</evidence>
<accession>A0A1I0P4R2</accession>
<keyword evidence="3" id="KW-0282">Flagellum</keyword>
<evidence type="ECO:0000313" key="3">
    <source>
        <dbReference type="EMBL" id="SEW09024.1"/>
    </source>
</evidence>
<dbReference type="AlphaFoldDB" id="A0A1I0P4R2"/>
<dbReference type="PANTHER" id="PTHR30288">
    <property type="entry name" value="FLAGELLAR CAP/ASSEMBLY PROTEIN FLID"/>
    <property type="match status" value="1"/>
</dbReference>
<proteinExistence type="predicted"/>
<dbReference type="InterPro" id="IPR040026">
    <property type="entry name" value="FliD"/>
</dbReference>
<dbReference type="GO" id="GO:0071973">
    <property type="term" value="P:bacterial-type flagellum-dependent cell motility"/>
    <property type="evidence" value="ECO:0007669"/>
    <property type="project" value="TreeGrafter"/>
</dbReference>
<dbReference type="GO" id="GO:0007155">
    <property type="term" value="P:cell adhesion"/>
    <property type="evidence" value="ECO:0007669"/>
    <property type="project" value="InterPro"/>
</dbReference>
<dbReference type="OrthoDB" id="9763527at2"/>
<dbReference type="STRING" id="99656.SAMN05421659_104142"/>
<keyword evidence="3" id="KW-0966">Cell projection</keyword>
<protein>
    <submittedName>
        <fullName evidence="3">Flagellar hook-associated protein 2</fullName>
    </submittedName>
</protein>
<keyword evidence="4" id="KW-1185">Reference proteome</keyword>
<dbReference type="GO" id="GO:0009421">
    <property type="term" value="C:bacterial-type flagellum filament cap"/>
    <property type="evidence" value="ECO:0007669"/>
    <property type="project" value="InterPro"/>
</dbReference>
<organism evidence="3 4">
    <name type="scientific">[Clostridium] fimetarium</name>
    <dbReference type="NCBI Taxonomy" id="99656"/>
    <lineage>
        <taxon>Bacteria</taxon>
        <taxon>Bacillati</taxon>
        <taxon>Bacillota</taxon>
        <taxon>Clostridia</taxon>
        <taxon>Lachnospirales</taxon>
        <taxon>Lachnospiraceae</taxon>
    </lineage>
</organism>
<feature type="domain" description="Flagellar hook-associated protein 2 C-terminal" evidence="2">
    <location>
        <begin position="256"/>
        <end position="328"/>
    </location>
</feature>
<feature type="compositionally biased region" description="Basic and acidic residues" evidence="1">
    <location>
        <begin position="229"/>
        <end position="238"/>
    </location>
</feature>
<dbReference type="InterPro" id="IPR010809">
    <property type="entry name" value="FliD_C"/>
</dbReference>
<sequence>MISNVYRYYLSQYGTRANSRYSTHTPSELKKISGKILKVNSLTPFYKLDLSEDAQKYAIDLKENADELSKIIYDLSSSNDSSIIDYEKIADSTDEQIVSAHYIGKDSTLCANPFQVEVKQLAEAQINTGNFLPQKSMLVSTGAYSFDLNVSNLTYQFEFNVETDDNTKSIQDKISRLINRSNLGLTSHVTTDSLDNSAIEINSESTGISSLKSTIFSIQPSSSPDSEDSSDKGKDEPSSNHIVSILGLNRTAQYPANAIFSIDGVEHSSNTNNYIINNNFELKFSKVTAQTPVTISFKNDTDAIVESISHLVDGYNKIISVTSNENSSKFIGNEKLKGEFANISNAYNDILKRSGIELNDVGIIELNKGTILDSVNDGTISDTFGNLGKFKNALQYKIESISLNPMNYVNNKIVSYKNPQKPSTTPYHTSLYSGMMFNGLI</sequence>
<gene>
    <name evidence="3" type="ORF">SAMN05421659_104142</name>
</gene>
<keyword evidence="3" id="KW-0969">Cilium</keyword>
<dbReference type="Proteomes" id="UP000199701">
    <property type="component" value="Unassembled WGS sequence"/>
</dbReference>
<feature type="region of interest" description="Disordered" evidence="1">
    <location>
        <begin position="217"/>
        <end position="240"/>
    </location>
</feature>